<evidence type="ECO:0000313" key="2">
    <source>
        <dbReference type="EMBL" id="KAL3103440.1"/>
    </source>
</evidence>
<dbReference type="AlphaFoldDB" id="A0ABD2KKH3"/>
<feature type="compositionally biased region" description="Polar residues" evidence="1">
    <location>
        <begin position="172"/>
        <end position="192"/>
    </location>
</feature>
<evidence type="ECO:0000256" key="1">
    <source>
        <dbReference type="SAM" id="MobiDB-lite"/>
    </source>
</evidence>
<organism evidence="2 3">
    <name type="scientific">Heterodera trifolii</name>
    <dbReference type="NCBI Taxonomy" id="157864"/>
    <lineage>
        <taxon>Eukaryota</taxon>
        <taxon>Metazoa</taxon>
        <taxon>Ecdysozoa</taxon>
        <taxon>Nematoda</taxon>
        <taxon>Chromadorea</taxon>
        <taxon>Rhabditida</taxon>
        <taxon>Tylenchina</taxon>
        <taxon>Tylenchomorpha</taxon>
        <taxon>Tylenchoidea</taxon>
        <taxon>Heteroderidae</taxon>
        <taxon>Heteroderinae</taxon>
        <taxon>Heterodera</taxon>
    </lineage>
</organism>
<accession>A0ABD2KKH3</accession>
<dbReference type="EMBL" id="JBICBT010000735">
    <property type="protein sequence ID" value="KAL3103440.1"/>
    <property type="molecule type" value="Genomic_DNA"/>
</dbReference>
<comment type="caution">
    <text evidence="2">The sequence shown here is derived from an EMBL/GenBank/DDBJ whole genome shotgun (WGS) entry which is preliminary data.</text>
</comment>
<feature type="region of interest" description="Disordered" evidence="1">
    <location>
        <begin position="172"/>
        <end position="193"/>
    </location>
</feature>
<sequence length="258" mass="28434">MCRRRNMLCARRMFGVQFAKVESAPKSIELNQLLLDGRPSHLRERVRPCTMEKVHLEQILLTHRESWPGCLSCLEDMFDGAVQNFTLDHGHGGTKKDCARVFLKNWSTQFGAVRPRRSNGWGGRNAVKGTGRGARQVGGTTARGGGAAPSRTTEIVGGLALKQTVHGTDWRISSSSSRTNCKQEQNASNTSGPFEKRETLFSLFQHPIGMSIVLDDLFLVLSVFGLRPLYSHLPGGIWRRMGAKSRHNCGICNGTVAG</sequence>
<keyword evidence="3" id="KW-1185">Reference proteome</keyword>
<reference evidence="2 3" key="1">
    <citation type="submission" date="2024-10" db="EMBL/GenBank/DDBJ databases">
        <authorList>
            <person name="Kim D."/>
        </authorList>
    </citation>
    <scope>NUCLEOTIDE SEQUENCE [LARGE SCALE GENOMIC DNA]</scope>
    <source>
        <strain evidence="2">BH-2024</strain>
    </source>
</reference>
<feature type="region of interest" description="Disordered" evidence="1">
    <location>
        <begin position="114"/>
        <end position="149"/>
    </location>
</feature>
<protein>
    <submittedName>
        <fullName evidence="2">Uncharacterized protein</fullName>
    </submittedName>
</protein>
<gene>
    <name evidence="2" type="ORF">niasHT_025307</name>
</gene>
<name>A0ABD2KKH3_9BILA</name>
<evidence type="ECO:0000313" key="3">
    <source>
        <dbReference type="Proteomes" id="UP001620626"/>
    </source>
</evidence>
<proteinExistence type="predicted"/>
<dbReference type="Proteomes" id="UP001620626">
    <property type="component" value="Unassembled WGS sequence"/>
</dbReference>